<evidence type="ECO:0000259" key="7">
    <source>
        <dbReference type="Pfam" id="PF08784"/>
    </source>
</evidence>
<evidence type="ECO:0000259" key="6">
    <source>
        <dbReference type="Pfam" id="PF01336"/>
    </source>
</evidence>
<sequence>MSQGGGFYTSSPYSQGSPGGGSGSGGEVKRNSVRPMTIAQVVKATQAHTDAEWSLNGHEVGQVRIIGHVVNINEQTTNINYILEDGTGKIEARRWREQSNEDDARKWGNLEVNSVISVTGHMKAFSSRKYVNSTSMRLSEDPNETTFHMLEALTITLSIEKGPPAGEKPSGTPSGTTSAYSAQSSGTANDEMAEYKQLPILQQEIIRAILSRPDAEGDGVDISFVTTFVKGVPGASTVAIGQAIESLLDAGHVYTTSDDEHFQVSR</sequence>
<feature type="domain" description="Replication protein A C-terminal" evidence="7">
    <location>
        <begin position="166"/>
        <end position="260"/>
    </location>
</feature>
<comment type="caution">
    <text evidence="8">The sequence shown here is derived from an EMBL/GenBank/DDBJ whole genome shotgun (WGS) entry which is preliminary data.</text>
</comment>
<dbReference type="InterPro" id="IPR040260">
    <property type="entry name" value="RFA2-like"/>
</dbReference>
<feature type="compositionally biased region" description="Gly residues" evidence="5">
    <location>
        <begin position="17"/>
        <end position="26"/>
    </location>
</feature>
<dbReference type="GO" id="GO:0003697">
    <property type="term" value="F:single-stranded DNA binding"/>
    <property type="evidence" value="ECO:0007669"/>
    <property type="project" value="TreeGrafter"/>
</dbReference>
<evidence type="ECO:0008006" key="10">
    <source>
        <dbReference type="Google" id="ProtNLM"/>
    </source>
</evidence>
<dbReference type="GO" id="GO:0035861">
    <property type="term" value="C:site of double-strand break"/>
    <property type="evidence" value="ECO:0007669"/>
    <property type="project" value="TreeGrafter"/>
</dbReference>
<dbReference type="PANTHER" id="PTHR13989">
    <property type="entry name" value="REPLICATION PROTEIN A-RELATED"/>
    <property type="match status" value="1"/>
</dbReference>
<dbReference type="CDD" id="cd04478">
    <property type="entry name" value="RPA2_DBD_D"/>
    <property type="match status" value="1"/>
</dbReference>
<feature type="domain" description="OB" evidence="6">
    <location>
        <begin position="63"/>
        <end position="131"/>
    </location>
</feature>
<evidence type="ECO:0000256" key="3">
    <source>
        <dbReference type="ARBA" id="ARBA00023125"/>
    </source>
</evidence>
<keyword evidence="3" id="KW-0238">DNA-binding</keyword>
<dbReference type="InterPro" id="IPR012340">
    <property type="entry name" value="NA-bd_OB-fold"/>
</dbReference>
<dbReference type="SUPFAM" id="SSF46785">
    <property type="entry name" value="Winged helix' DNA-binding domain"/>
    <property type="match status" value="1"/>
</dbReference>
<reference evidence="8 9" key="1">
    <citation type="journal article" date="2020" name="ISME J.">
        <title>Uncovering the hidden diversity of litter-decomposition mechanisms in mushroom-forming fungi.</title>
        <authorList>
            <person name="Floudas D."/>
            <person name="Bentzer J."/>
            <person name="Ahren D."/>
            <person name="Johansson T."/>
            <person name="Persson P."/>
            <person name="Tunlid A."/>
        </authorList>
    </citation>
    <scope>NUCLEOTIDE SEQUENCE [LARGE SCALE GENOMIC DNA]</scope>
    <source>
        <strain evidence="8 9">CBS 406.79</strain>
    </source>
</reference>
<proteinExistence type="inferred from homology"/>
<dbReference type="InterPro" id="IPR036388">
    <property type="entry name" value="WH-like_DNA-bd_sf"/>
</dbReference>
<keyword evidence="4" id="KW-0539">Nucleus</keyword>
<dbReference type="GO" id="GO:0006289">
    <property type="term" value="P:nucleotide-excision repair"/>
    <property type="evidence" value="ECO:0007669"/>
    <property type="project" value="TreeGrafter"/>
</dbReference>
<evidence type="ECO:0000256" key="5">
    <source>
        <dbReference type="SAM" id="MobiDB-lite"/>
    </source>
</evidence>
<evidence type="ECO:0000313" key="9">
    <source>
        <dbReference type="Proteomes" id="UP000518752"/>
    </source>
</evidence>
<dbReference type="Pfam" id="PF08784">
    <property type="entry name" value="RPA_C"/>
    <property type="match status" value="1"/>
</dbReference>
<keyword evidence="9" id="KW-1185">Reference proteome</keyword>
<evidence type="ECO:0000256" key="4">
    <source>
        <dbReference type="ARBA" id="ARBA00023242"/>
    </source>
</evidence>
<evidence type="ECO:0000313" key="8">
    <source>
        <dbReference type="EMBL" id="KAF5391342.1"/>
    </source>
</evidence>
<evidence type="ECO:0000256" key="1">
    <source>
        <dbReference type="ARBA" id="ARBA00004123"/>
    </source>
</evidence>
<dbReference type="OrthoDB" id="25571at2759"/>
<comment type="subcellular location">
    <subcellularLocation>
        <location evidence="1">Nucleus</location>
    </subcellularLocation>
</comment>
<name>A0A8H5MET9_9AGAR</name>
<organism evidence="8 9">
    <name type="scientific">Collybiopsis confluens</name>
    <dbReference type="NCBI Taxonomy" id="2823264"/>
    <lineage>
        <taxon>Eukaryota</taxon>
        <taxon>Fungi</taxon>
        <taxon>Dikarya</taxon>
        <taxon>Basidiomycota</taxon>
        <taxon>Agaricomycotina</taxon>
        <taxon>Agaricomycetes</taxon>
        <taxon>Agaricomycetidae</taxon>
        <taxon>Agaricales</taxon>
        <taxon>Marasmiineae</taxon>
        <taxon>Omphalotaceae</taxon>
        <taxon>Collybiopsis</taxon>
    </lineage>
</organism>
<dbReference type="Proteomes" id="UP000518752">
    <property type="component" value="Unassembled WGS sequence"/>
</dbReference>
<accession>A0A8H5MET9</accession>
<dbReference type="Pfam" id="PF01336">
    <property type="entry name" value="tRNA_anti-codon"/>
    <property type="match status" value="1"/>
</dbReference>
<dbReference type="GO" id="GO:0006260">
    <property type="term" value="P:DNA replication"/>
    <property type="evidence" value="ECO:0007669"/>
    <property type="project" value="TreeGrafter"/>
</dbReference>
<comment type="similarity">
    <text evidence="2">Belongs to the replication factor A protein 2 family.</text>
</comment>
<feature type="region of interest" description="Disordered" evidence="5">
    <location>
        <begin position="1"/>
        <end position="30"/>
    </location>
</feature>
<dbReference type="InterPro" id="IPR004365">
    <property type="entry name" value="NA-bd_OB_tRNA"/>
</dbReference>
<dbReference type="EMBL" id="JAACJN010000010">
    <property type="protein sequence ID" value="KAF5391342.1"/>
    <property type="molecule type" value="Genomic_DNA"/>
</dbReference>
<dbReference type="InterPro" id="IPR014892">
    <property type="entry name" value="RPA_C"/>
</dbReference>
<dbReference type="Gene3D" id="1.10.10.10">
    <property type="entry name" value="Winged helix-like DNA-binding domain superfamily/Winged helix DNA-binding domain"/>
    <property type="match status" value="1"/>
</dbReference>
<dbReference type="SUPFAM" id="SSF50249">
    <property type="entry name" value="Nucleic acid-binding proteins"/>
    <property type="match status" value="1"/>
</dbReference>
<dbReference type="InterPro" id="IPR036390">
    <property type="entry name" value="WH_DNA-bd_sf"/>
</dbReference>
<dbReference type="GO" id="GO:0005662">
    <property type="term" value="C:DNA replication factor A complex"/>
    <property type="evidence" value="ECO:0007669"/>
    <property type="project" value="TreeGrafter"/>
</dbReference>
<dbReference type="GO" id="GO:0000724">
    <property type="term" value="P:double-strand break repair via homologous recombination"/>
    <property type="evidence" value="ECO:0007669"/>
    <property type="project" value="TreeGrafter"/>
</dbReference>
<protein>
    <recommendedName>
        <fullName evidence="10">Replication protein A 32 kDa subunit</fullName>
    </recommendedName>
</protein>
<dbReference type="AlphaFoldDB" id="A0A8H5MET9"/>
<feature type="compositionally biased region" description="Polar residues" evidence="5">
    <location>
        <begin position="171"/>
        <end position="188"/>
    </location>
</feature>
<dbReference type="Gene3D" id="2.40.50.140">
    <property type="entry name" value="Nucleic acid-binding proteins"/>
    <property type="match status" value="1"/>
</dbReference>
<dbReference type="PANTHER" id="PTHR13989:SF16">
    <property type="entry name" value="REPLICATION PROTEIN A2"/>
    <property type="match status" value="1"/>
</dbReference>
<gene>
    <name evidence="8" type="ORF">D9757_002042</name>
</gene>
<evidence type="ECO:0000256" key="2">
    <source>
        <dbReference type="ARBA" id="ARBA00007815"/>
    </source>
</evidence>
<dbReference type="GO" id="GO:0000781">
    <property type="term" value="C:chromosome, telomeric region"/>
    <property type="evidence" value="ECO:0007669"/>
    <property type="project" value="TreeGrafter"/>
</dbReference>
<feature type="region of interest" description="Disordered" evidence="5">
    <location>
        <begin position="159"/>
        <end position="188"/>
    </location>
</feature>